<evidence type="ECO:0000313" key="2">
    <source>
        <dbReference type="EMBL" id="QIA08821.1"/>
    </source>
</evidence>
<feature type="transmembrane region" description="Helical" evidence="1">
    <location>
        <begin position="47"/>
        <end position="66"/>
    </location>
</feature>
<sequence>MMNFIYRILLTFNSTSLLLVVFAIKEQYTVNWVDLHPKLYFLPDWVSYLLYFLAPVLLTLFSLWLSRFLSKDNIDKGKVEEVEQANNAFLPSYLGYFFVALSVSQCETLCFIFAILFIFTFFSQTLYFNPLFLLFRYHFYYLTTTNRVKIFIITRKTLKNPVNIDLPKLQRINNFTFIDKQK</sequence>
<gene>
    <name evidence="2" type="ORF">G0Q07_14320</name>
</gene>
<evidence type="ECO:0000313" key="3">
    <source>
        <dbReference type="Proteomes" id="UP000474630"/>
    </source>
</evidence>
<keyword evidence="1" id="KW-1133">Transmembrane helix</keyword>
<protein>
    <submittedName>
        <fullName evidence="2">Uncharacterized protein</fullName>
    </submittedName>
</protein>
<name>A0A6C0RI79_9BACT</name>
<feature type="transmembrane region" description="Helical" evidence="1">
    <location>
        <begin position="111"/>
        <end position="135"/>
    </location>
</feature>
<keyword evidence="1" id="KW-0472">Membrane</keyword>
<dbReference type="RefSeq" id="WP_163347297.1">
    <property type="nucleotide sequence ID" value="NZ_CP048409.1"/>
</dbReference>
<accession>A0A6C0RI79</accession>
<dbReference type="AlphaFoldDB" id="A0A6C0RI79"/>
<proteinExistence type="predicted"/>
<dbReference type="EMBL" id="CP048409">
    <property type="protein sequence ID" value="QIA08821.1"/>
    <property type="molecule type" value="Genomic_DNA"/>
</dbReference>
<organism evidence="2 3">
    <name type="scientific">Draconibacterium halophilum</name>
    <dbReference type="NCBI Taxonomy" id="2706887"/>
    <lineage>
        <taxon>Bacteria</taxon>
        <taxon>Pseudomonadati</taxon>
        <taxon>Bacteroidota</taxon>
        <taxon>Bacteroidia</taxon>
        <taxon>Marinilabiliales</taxon>
        <taxon>Prolixibacteraceae</taxon>
        <taxon>Draconibacterium</taxon>
    </lineage>
</organism>
<dbReference type="KEGG" id="drc:G0Q07_14320"/>
<feature type="transmembrane region" description="Helical" evidence="1">
    <location>
        <begin position="87"/>
        <end position="105"/>
    </location>
</feature>
<keyword evidence="1" id="KW-0812">Transmembrane</keyword>
<dbReference type="Proteomes" id="UP000474630">
    <property type="component" value="Chromosome"/>
</dbReference>
<reference evidence="2 3" key="1">
    <citation type="submission" date="2020-02" db="EMBL/GenBank/DDBJ databases">
        <title>Genome sequencing for Draconibacterium sp. strain M1.</title>
        <authorList>
            <person name="Park S.-J."/>
        </authorList>
    </citation>
    <scope>NUCLEOTIDE SEQUENCE [LARGE SCALE GENOMIC DNA]</scope>
    <source>
        <strain evidence="2 3">M1</strain>
    </source>
</reference>
<keyword evidence="3" id="KW-1185">Reference proteome</keyword>
<evidence type="ECO:0000256" key="1">
    <source>
        <dbReference type="SAM" id="Phobius"/>
    </source>
</evidence>